<organism evidence="1 2">
    <name type="scientific">Roseateles hydrophilus</name>
    <dbReference type="NCBI Taxonomy" id="2975054"/>
    <lineage>
        <taxon>Bacteria</taxon>
        <taxon>Pseudomonadati</taxon>
        <taxon>Pseudomonadota</taxon>
        <taxon>Betaproteobacteria</taxon>
        <taxon>Burkholderiales</taxon>
        <taxon>Sphaerotilaceae</taxon>
        <taxon>Roseateles</taxon>
    </lineage>
</organism>
<gene>
    <name evidence="1" type="ORF">NYO99_17630</name>
</gene>
<reference evidence="1" key="1">
    <citation type="submission" date="2022-08" db="EMBL/GenBank/DDBJ databases">
        <title>Genome sequencing of Pelomonas sp. UHG3.</title>
        <authorList>
            <person name="So Y."/>
        </authorList>
    </citation>
    <scope>NUCLEOTIDE SEQUENCE</scope>
    <source>
        <strain evidence="1">UHG3</strain>
    </source>
</reference>
<sequence length="388" mass="41431">MRSLLRIGTQIAAAASAAVLPFAVIAIFGQDGFRHFSSAYTIYTLALFLGTLGLDLAMARLDISLWRACTFLAVTVGSVGALLSLGSSNPISTQVRLCVIATALTGAWGSYLTNRIYFRQTAAGIKAIAWIRIATALVGVSALVTLANPLDGIYVVLAQNIVIASTALIYARGTTPATQISTSMSKLPAHAVTALASFFTFSFAGLLQAYERYIAAAIDHPFVGTYLVFSTYLSALTYLGTGVERSEYTKPQTTRRILKSFGRLGLLAFSIGLLTLLIIYMRAQPYMDLGFLAVLAYITLATTVHIASYFSAAPFVFISFSEADIKRLALTNVCVAAMPLGIVTAISVTGLLGSESAILVLALTIPTAVWMSSLIRMRFAIHKIKTTT</sequence>
<comment type="caution">
    <text evidence="1">The sequence shown here is derived from an EMBL/GenBank/DDBJ whole genome shotgun (WGS) entry which is preliminary data.</text>
</comment>
<keyword evidence="2" id="KW-1185">Reference proteome</keyword>
<evidence type="ECO:0000313" key="2">
    <source>
        <dbReference type="Proteomes" id="UP001076464"/>
    </source>
</evidence>
<dbReference type="EMBL" id="JAPPUY010000004">
    <property type="protein sequence ID" value="MCY4746802.1"/>
    <property type="molecule type" value="Genomic_DNA"/>
</dbReference>
<proteinExistence type="predicted"/>
<name>A0ACC6CEK7_9BURK</name>
<evidence type="ECO:0000313" key="1">
    <source>
        <dbReference type="EMBL" id="MCY4746802.1"/>
    </source>
</evidence>
<dbReference type="Proteomes" id="UP001076464">
    <property type="component" value="Unassembled WGS sequence"/>
</dbReference>
<protein>
    <submittedName>
        <fullName evidence="1">Uncharacterized protein</fullName>
    </submittedName>
</protein>
<accession>A0ACC6CEK7</accession>